<protein>
    <submittedName>
        <fullName evidence="2">Programmed cell death protein 2</fullName>
    </submittedName>
</protein>
<feature type="non-terminal residue" evidence="2">
    <location>
        <position position="285"/>
    </location>
</feature>
<dbReference type="OrthoDB" id="443682at2759"/>
<dbReference type="GO" id="GO:0005737">
    <property type="term" value="C:cytoplasm"/>
    <property type="evidence" value="ECO:0007669"/>
    <property type="project" value="InterPro"/>
</dbReference>
<dbReference type="InterPro" id="IPR007320">
    <property type="entry name" value="PDCD2_C"/>
</dbReference>
<reference evidence="2 3" key="1">
    <citation type="submission" date="2015-04" db="EMBL/GenBank/DDBJ databases">
        <title>Lasius niger genome sequencing.</title>
        <authorList>
            <person name="Konorov E.A."/>
            <person name="Nikitin M.A."/>
            <person name="Kirill M.V."/>
            <person name="Chang P."/>
        </authorList>
    </citation>
    <scope>NUCLEOTIDE SEQUENCE [LARGE SCALE GENOMIC DNA]</scope>
    <source>
        <tissue evidence="2">Whole</tissue>
    </source>
</reference>
<dbReference type="STRING" id="67767.A0A0J7KB54"/>
<dbReference type="EMBL" id="LBMM01010213">
    <property type="protein sequence ID" value="KMQ87603.1"/>
    <property type="molecule type" value="Genomic_DNA"/>
</dbReference>
<evidence type="ECO:0000313" key="3">
    <source>
        <dbReference type="Proteomes" id="UP000036403"/>
    </source>
</evidence>
<dbReference type="PANTHER" id="PTHR12298:SF4">
    <property type="entry name" value="PROGRAMMED CELL DEATH PROTEIN 2"/>
    <property type="match status" value="1"/>
</dbReference>
<proteinExistence type="predicted"/>
<dbReference type="PANTHER" id="PTHR12298">
    <property type="entry name" value="PCDC2 PROGRAMMED CELL DEATH PROTEIN 2 -RELATED"/>
    <property type="match status" value="1"/>
</dbReference>
<comment type="caution">
    <text evidence="2">The sequence shown here is derived from an EMBL/GenBank/DDBJ whole genome shotgun (WGS) entry which is preliminary data.</text>
</comment>
<evidence type="ECO:0000313" key="2">
    <source>
        <dbReference type="EMBL" id="KMQ87603.1"/>
    </source>
</evidence>
<dbReference type="Pfam" id="PF04194">
    <property type="entry name" value="PDCD2_C"/>
    <property type="match status" value="1"/>
</dbReference>
<organism evidence="2 3">
    <name type="scientific">Lasius niger</name>
    <name type="common">Black garden ant</name>
    <dbReference type="NCBI Taxonomy" id="67767"/>
    <lineage>
        <taxon>Eukaryota</taxon>
        <taxon>Metazoa</taxon>
        <taxon>Ecdysozoa</taxon>
        <taxon>Arthropoda</taxon>
        <taxon>Hexapoda</taxon>
        <taxon>Insecta</taxon>
        <taxon>Pterygota</taxon>
        <taxon>Neoptera</taxon>
        <taxon>Endopterygota</taxon>
        <taxon>Hymenoptera</taxon>
        <taxon>Apocrita</taxon>
        <taxon>Aculeata</taxon>
        <taxon>Formicoidea</taxon>
        <taxon>Formicidae</taxon>
        <taxon>Formicinae</taxon>
        <taxon>Lasius</taxon>
        <taxon>Lasius</taxon>
    </lineage>
</organism>
<gene>
    <name evidence="2" type="ORF">RF55_13070</name>
</gene>
<keyword evidence="3" id="KW-1185">Reference proteome</keyword>
<name>A0A0J7KB54_LASNI</name>
<dbReference type="Proteomes" id="UP000036403">
    <property type="component" value="Unassembled WGS sequence"/>
</dbReference>
<evidence type="ECO:0000259" key="1">
    <source>
        <dbReference type="Pfam" id="PF04194"/>
    </source>
</evidence>
<feature type="domain" description="Programmed cell death protein 2 C-terminal" evidence="1">
    <location>
        <begin position="197"/>
        <end position="283"/>
    </location>
</feature>
<dbReference type="PaxDb" id="67767-A0A0J7KB54"/>
<dbReference type="AlphaFoldDB" id="A0A0J7KB54"/>
<accession>A0A0J7KB54</accession>
<dbReference type="GO" id="GO:0005634">
    <property type="term" value="C:nucleus"/>
    <property type="evidence" value="ECO:0007669"/>
    <property type="project" value="TreeGrafter"/>
</dbReference>
<sequence>MAIDLGFVQTCESWRLTSRFFPSKVGGKPAWLDLKNIPGKNDLECEYCNDACVFLCQIYAPYEEDAKAFHRTIYVFICKNVDCCRPNQNGNLKVFRSQLSRVNIFYPSEPPVEQKDWRTDIGKYITCRNGQKHVVYVGLQHRVTVPNVKLSIIAVVYINEQKEIEKYNAMIQNGKAGSLQHEDINDDLLQIASDEKDEIFAEFRLGMDNYPDQILRYDRGGKVLYISQHNQITDIPKCPECNSNRQFEFQIMPQLLNFLGLKDVVKCLDWGILAVFTCKQSCVPN</sequence>